<dbReference type="Gene3D" id="2.40.170.10">
    <property type="entry name" value="Porin, LamB type"/>
    <property type="match status" value="1"/>
</dbReference>
<gene>
    <name evidence="11" type="ORF">ACFOSS_10650</name>
</gene>
<evidence type="ECO:0000256" key="8">
    <source>
        <dbReference type="ARBA" id="ARBA00023136"/>
    </source>
</evidence>
<keyword evidence="9" id="KW-0998">Cell outer membrane</keyword>
<dbReference type="PANTHER" id="PTHR38762">
    <property type="entry name" value="CRYPTIC OUTER MEMBRANE PORIN BGLH-RELATED"/>
    <property type="match status" value="1"/>
</dbReference>
<evidence type="ECO:0000256" key="2">
    <source>
        <dbReference type="ARBA" id="ARBA00007055"/>
    </source>
</evidence>
<evidence type="ECO:0000256" key="5">
    <source>
        <dbReference type="ARBA" id="ARBA00022692"/>
    </source>
</evidence>
<dbReference type="SUPFAM" id="SSF56935">
    <property type="entry name" value="Porins"/>
    <property type="match status" value="1"/>
</dbReference>
<evidence type="ECO:0000256" key="4">
    <source>
        <dbReference type="ARBA" id="ARBA00022452"/>
    </source>
</evidence>
<keyword evidence="5" id="KW-0812">Transmembrane</keyword>
<sequence>MNMKVTYLALSIALAGGALLSPAVLATETIGFHGYIRAGSLFDAKDNFSKAGYADEIDKNMGRLGAEVDNSWEGRLNKLWDLGSNKTVDIHLNIESKDDGLQTRTAPRETGISETYVELGGITPTGKMWGGMRYYGRENYIYTTDFFYTDYSGTGAGVKDLELGGGKWNFAYINSNDTDHTERPDGSSAIMHALHTSARYGAWDIEVAAKQMPDNSFNGDNNQYATKGIEGTAIYSRDDFFTLPGGFSKFIAQAGRGLGSGDLLGATLTNTAMYRKGSLYQKTVQDKNDGYKPYQTKVREGDQSYRMFVWGGWYGAKVQFLPTLSYQYNDYELGGHDSWYAASLRPVFPVNEFFSVQTELGYVKNNLIVDNVDQGSHSSKVSIVPTFTVNTGMGPSPEIRLLATYVDRNYKASWLDSREDVLVGIQADMWW</sequence>
<dbReference type="InterPro" id="IPR003192">
    <property type="entry name" value="Porin_LamB"/>
</dbReference>
<evidence type="ECO:0000256" key="1">
    <source>
        <dbReference type="ARBA" id="ARBA00004571"/>
    </source>
</evidence>
<protein>
    <submittedName>
        <fullName evidence="11">Carbohydrate porin</fullName>
    </submittedName>
</protein>
<evidence type="ECO:0000256" key="10">
    <source>
        <dbReference type="SAM" id="SignalP"/>
    </source>
</evidence>
<evidence type="ECO:0000256" key="9">
    <source>
        <dbReference type="ARBA" id="ARBA00023237"/>
    </source>
</evidence>
<comment type="similarity">
    <text evidence="2">Belongs to the porin LamB (TC 1.B.3) family.</text>
</comment>
<comment type="caution">
    <text evidence="11">The sequence shown here is derived from an EMBL/GenBank/DDBJ whole genome shotgun (WGS) entry which is preliminary data.</text>
</comment>
<dbReference type="Proteomes" id="UP001595692">
    <property type="component" value="Unassembled WGS sequence"/>
</dbReference>
<evidence type="ECO:0000313" key="12">
    <source>
        <dbReference type="Proteomes" id="UP001595692"/>
    </source>
</evidence>
<evidence type="ECO:0000313" key="11">
    <source>
        <dbReference type="EMBL" id="MFC3913923.1"/>
    </source>
</evidence>
<keyword evidence="8" id="KW-0472">Membrane</keyword>
<evidence type="ECO:0000256" key="7">
    <source>
        <dbReference type="ARBA" id="ARBA00023114"/>
    </source>
</evidence>
<feature type="chain" id="PRO_5045613113" evidence="10">
    <location>
        <begin position="27"/>
        <end position="431"/>
    </location>
</feature>
<keyword evidence="4" id="KW-1134">Transmembrane beta strand</keyword>
<proteinExistence type="inferred from homology"/>
<keyword evidence="10" id="KW-0732">Signal</keyword>
<comment type="subcellular location">
    <subcellularLocation>
        <location evidence="1">Cell outer membrane</location>
        <topology evidence="1">Multi-pass membrane protein</topology>
    </subcellularLocation>
</comment>
<dbReference type="EMBL" id="JBHSAF010000014">
    <property type="protein sequence ID" value="MFC3913923.1"/>
    <property type="molecule type" value="Genomic_DNA"/>
</dbReference>
<name>A0ABV8CP41_9GAMM</name>
<organism evidence="11 12">
    <name type="scientific">Pseudaeromonas sharmana</name>
    <dbReference type="NCBI Taxonomy" id="328412"/>
    <lineage>
        <taxon>Bacteria</taxon>
        <taxon>Pseudomonadati</taxon>
        <taxon>Pseudomonadota</taxon>
        <taxon>Gammaproteobacteria</taxon>
        <taxon>Aeromonadales</taxon>
        <taxon>Aeromonadaceae</taxon>
        <taxon>Pseudaeromonas</taxon>
    </lineage>
</organism>
<keyword evidence="12" id="KW-1185">Reference proteome</keyword>
<evidence type="ECO:0000256" key="6">
    <source>
        <dbReference type="ARBA" id="ARBA00023065"/>
    </source>
</evidence>
<feature type="signal peptide" evidence="10">
    <location>
        <begin position="1"/>
        <end position="26"/>
    </location>
</feature>
<keyword evidence="3" id="KW-0813">Transport</keyword>
<dbReference type="InterPro" id="IPR036998">
    <property type="entry name" value="Porin_LamB_sf"/>
</dbReference>
<dbReference type="Pfam" id="PF02264">
    <property type="entry name" value="LamB"/>
    <property type="match status" value="1"/>
</dbReference>
<keyword evidence="6" id="KW-0406">Ion transport</keyword>
<reference evidence="12" key="1">
    <citation type="journal article" date="2019" name="Int. J. Syst. Evol. Microbiol.">
        <title>The Global Catalogue of Microorganisms (GCM) 10K type strain sequencing project: providing services to taxonomists for standard genome sequencing and annotation.</title>
        <authorList>
            <consortium name="The Broad Institute Genomics Platform"/>
            <consortium name="The Broad Institute Genome Sequencing Center for Infectious Disease"/>
            <person name="Wu L."/>
            <person name="Ma J."/>
        </authorList>
    </citation>
    <scope>NUCLEOTIDE SEQUENCE [LARGE SCALE GENOMIC DNA]</scope>
    <source>
        <strain evidence="12">CCUG 54939</strain>
    </source>
</reference>
<keyword evidence="7" id="KW-0626">Porin</keyword>
<dbReference type="InterPro" id="IPR050286">
    <property type="entry name" value="G_neg_Bact_CarbUptk_Porin"/>
</dbReference>
<dbReference type="RefSeq" id="WP_377152336.1">
    <property type="nucleotide sequence ID" value="NZ_JBHSAF010000014.1"/>
</dbReference>
<dbReference type="PANTHER" id="PTHR38762:SF1">
    <property type="entry name" value="CRYPTIC OUTER MEMBRANE PORIN BGLH-RELATED"/>
    <property type="match status" value="1"/>
</dbReference>
<evidence type="ECO:0000256" key="3">
    <source>
        <dbReference type="ARBA" id="ARBA00022448"/>
    </source>
</evidence>
<accession>A0ABV8CP41</accession>